<name>A0A7G9WEZ6_9FIRM</name>
<dbReference type="AlphaFoldDB" id="A0A7G9WEZ6"/>
<accession>A0A7G9WEZ6</accession>
<reference evidence="1 2" key="1">
    <citation type="submission" date="2020-08" db="EMBL/GenBank/DDBJ databases">
        <authorList>
            <person name="Ren C."/>
            <person name="Gu Y."/>
            <person name="Xu Y."/>
        </authorList>
    </citation>
    <scope>NUCLEOTIDE SEQUENCE [LARGE SCALE GENOMIC DNA]</scope>
    <source>
        <strain evidence="1 2">LBM18003</strain>
    </source>
</reference>
<dbReference type="KEGG" id="caml:H6X83_09900"/>
<organism evidence="1 2">
    <name type="scientific">Caproicibacterium amylolyticum</name>
    <dbReference type="NCBI Taxonomy" id="2766537"/>
    <lineage>
        <taxon>Bacteria</taxon>
        <taxon>Bacillati</taxon>
        <taxon>Bacillota</taxon>
        <taxon>Clostridia</taxon>
        <taxon>Eubacteriales</taxon>
        <taxon>Oscillospiraceae</taxon>
        <taxon>Caproicibacterium</taxon>
    </lineage>
</organism>
<dbReference type="Proteomes" id="UP000516046">
    <property type="component" value="Chromosome"/>
</dbReference>
<dbReference type="RefSeq" id="WP_212506326.1">
    <property type="nucleotide sequence ID" value="NZ_CP060696.1"/>
</dbReference>
<evidence type="ECO:0000313" key="1">
    <source>
        <dbReference type="EMBL" id="QNO17258.1"/>
    </source>
</evidence>
<sequence length="83" mass="9136">MKGTKLNGLSGQEGALVWVEFEDPDAATCENCGACGTASLANSVYKDGIYRVEGHFLVSPDDSSVYFHEFIPRIQGIYEWKTD</sequence>
<proteinExistence type="predicted"/>
<gene>
    <name evidence="1" type="ORF">H6X83_09900</name>
</gene>
<protein>
    <submittedName>
        <fullName evidence="1">Uncharacterized protein</fullName>
    </submittedName>
</protein>
<dbReference type="EMBL" id="CP060696">
    <property type="protein sequence ID" value="QNO17258.1"/>
    <property type="molecule type" value="Genomic_DNA"/>
</dbReference>
<keyword evidence="2" id="KW-1185">Reference proteome</keyword>
<evidence type="ECO:0000313" key="2">
    <source>
        <dbReference type="Proteomes" id="UP000516046"/>
    </source>
</evidence>